<evidence type="ECO:0000313" key="1">
    <source>
        <dbReference type="EMBL" id="KAL3107958.1"/>
    </source>
</evidence>
<name>A0ABD2KYI3_9BILA</name>
<proteinExistence type="predicted"/>
<dbReference type="AlphaFoldDB" id="A0ABD2KYI3"/>
<keyword evidence="2" id="KW-1185">Reference proteome</keyword>
<reference evidence="1 2" key="1">
    <citation type="submission" date="2024-10" db="EMBL/GenBank/DDBJ databases">
        <authorList>
            <person name="Kim D."/>
        </authorList>
    </citation>
    <scope>NUCLEOTIDE SEQUENCE [LARGE SCALE GENOMIC DNA]</scope>
    <source>
        <strain evidence="1">BH-2024</strain>
    </source>
</reference>
<evidence type="ECO:0000313" key="2">
    <source>
        <dbReference type="Proteomes" id="UP001620626"/>
    </source>
</evidence>
<organism evidence="1 2">
    <name type="scientific">Heterodera trifolii</name>
    <dbReference type="NCBI Taxonomy" id="157864"/>
    <lineage>
        <taxon>Eukaryota</taxon>
        <taxon>Metazoa</taxon>
        <taxon>Ecdysozoa</taxon>
        <taxon>Nematoda</taxon>
        <taxon>Chromadorea</taxon>
        <taxon>Rhabditida</taxon>
        <taxon>Tylenchina</taxon>
        <taxon>Tylenchomorpha</taxon>
        <taxon>Tylenchoidea</taxon>
        <taxon>Heteroderidae</taxon>
        <taxon>Heteroderinae</taxon>
        <taxon>Heterodera</taxon>
    </lineage>
</organism>
<gene>
    <name evidence="1" type="ORF">niasHT_012866</name>
</gene>
<accession>A0ABD2KYI3</accession>
<protein>
    <submittedName>
        <fullName evidence="1">Uncharacterized protein</fullName>
    </submittedName>
</protein>
<dbReference type="EMBL" id="JBICBT010000602">
    <property type="protein sequence ID" value="KAL3107958.1"/>
    <property type="molecule type" value="Genomic_DNA"/>
</dbReference>
<dbReference type="Proteomes" id="UP001620626">
    <property type="component" value="Unassembled WGS sequence"/>
</dbReference>
<comment type="caution">
    <text evidence="1">The sequence shown here is derived from an EMBL/GenBank/DDBJ whole genome shotgun (WGS) entry which is preliminary data.</text>
</comment>
<sequence>MEVIVDYSKFHGPRIDIQLDNNSLVPDVVQLQTLHDFPRWKKQDVLMQYKPNGSNVFLFRRSSRGSVAGAR</sequence>